<dbReference type="EMBL" id="KP706799">
    <property type="protein sequence ID" value="AKD28101.1"/>
    <property type="molecule type" value="Genomic_DNA"/>
</dbReference>
<protein>
    <submittedName>
        <fullName evidence="1">Uncharacterized protein</fullName>
    </submittedName>
</protein>
<name>A0A0F6Q8E1_9HYME</name>
<reference evidence="1" key="1">
    <citation type="journal article" date="2015" name="J. Virol.">
        <title>Genomic and Proteomic Analyses Indicate that Banchine and Campoplegine Polydnaviruses Have Similar, if Not Identical, Viral Ancestors.</title>
        <authorList>
            <person name="Beliveau C."/>
            <person name="Cohen A."/>
            <person name="Stewart D."/>
            <person name="Periquet G."/>
            <person name="Djoumad A."/>
            <person name="Kuhn L."/>
            <person name="Stoltz D."/>
            <person name="Volkoff A.-N."/>
            <person name="Herniou E."/>
            <person name="Drezen J.-M."/>
            <person name="Cusson M."/>
        </authorList>
    </citation>
    <scope>NUCLEOTIDE SEQUENCE</scope>
</reference>
<sequence length="118" mass="13211">MLTGTTSCDITGRNTVVSCSDGKLRVPASCVLLRLHRPTNYQRSNALIHFCLSLSFYLLYASTINADHETPVYQIRNIHCPIVLLSSGHHFISFNSSVTQKVISKIDYESFESSIEDD</sequence>
<accession>A0A0F6Q8E1</accession>
<dbReference type="AlphaFoldDB" id="A0A0F6Q8E1"/>
<evidence type="ECO:0000313" key="1">
    <source>
        <dbReference type="EMBL" id="AKD28101.1"/>
    </source>
</evidence>
<organism evidence="1">
    <name type="scientific">Glypta fumiferanae</name>
    <dbReference type="NCBI Taxonomy" id="389681"/>
    <lineage>
        <taxon>Eukaryota</taxon>
        <taxon>Metazoa</taxon>
        <taxon>Ecdysozoa</taxon>
        <taxon>Arthropoda</taxon>
        <taxon>Hexapoda</taxon>
        <taxon>Insecta</taxon>
        <taxon>Pterygota</taxon>
        <taxon>Neoptera</taxon>
        <taxon>Endopterygota</taxon>
        <taxon>Hymenoptera</taxon>
        <taxon>Apocrita</taxon>
        <taxon>Ichneumonoidea</taxon>
        <taxon>Ichneumonidae</taxon>
        <taxon>Banchinae</taxon>
        <taxon>Glypta</taxon>
    </lineage>
</organism>
<gene>
    <name evidence="1" type="primary">U51</name>
</gene>
<proteinExistence type="predicted"/>